<dbReference type="PROSITE" id="PS51186">
    <property type="entry name" value="GNAT"/>
    <property type="match status" value="1"/>
</dbReference>
<dbReference type="PANTHER" id="PTHR41700:SF1">
    <property type="entry name" value="N-ACETYLTRANSFERASE DOMAIN-CONTAINING PROTEIN"/>
    <property type="match status" value="1"/>
</dbReference>
<dbReference type="InterPro" id="IPR000182">
    <property type="entry name" value="GNAT_dom"/>
</dbReference>
<sequence length="287" mass="32864">MPITFKQLKTLEDLNPCEGLQEAVWEFNKNDIIPPRFMRVLCKHGGVAMGAFDDKTMIGFVFGVPAIHYGRPSQHSHMLAVLPEYRNHNVGYKLKTAQREEALNRNIDLITWAFDPLQSKNAHLNINKLGVIACSYDINLYGEETSSKLHSGLGTDRLLAEWWLTSDKVKTIIDGYAHDTVGKPPAKGLNINRTEHDKQGFLVPEEPDLSLTDEVLLLEIPADIDEMKVSNIEAAHKWRELIQKAFLHYFNTGYYVNSLQVEREGNTRRVYYVLKRLTKPYISMTYD</sequence>
<comment type="caution">
    <text evidence="2">The sequence shown here is derived from an EMBL/GenBank/DDBJ whole genome shotgun (WGS) entry which is preliminary data.</text>
</comment>
<evidence type="ECO:0000313" key="3">
    <source>
        <dbReference type="Proteomes" id="UP000030652"/>
    </source>
</evidence>
<dbReference type="eggNOG" id="COG3375">
    <property type="taxonomic scope" value="Bacteria"/>
</dbReference>
<dbReference type="SUPFAM" id="SSF55729">
    <property type="entry name" value="Acyl-CoA N-acyltransferases (Nat)"/>
    <property type="match status" value="1"/>
</dbReference>
<dbReference type="GO" id="GO:0016747">
    <property type="term" value="F:acyltransferase activity, transferring groups other than amino-acyl groups"/>
    <property type="evidence" value="ECO:0007669"/>
    <property type="project" value="InterPro"/>
</dbReference>
<dbReference type="Gene3D" id="3.40.630.30">
    <property type="match status" value="1"/>
</dbReference>
<proteinExistence type="predicted"/>
<dbReference type="Pfam" id="PF00583">
    <property type="entry name" value="Acetyltransf_1"/>
    <property type="match status" value="1"/>
</dbReference>
<dbReference type="AlphaFoldDB" id="A0A0B0EJJ2"/>
<protein>
    <recommendedName>
        <fullName evidence="1">N-acetyltransferase domain-containing protein</fullName>
    </recommendedName>
</protein>
<dbReference type="CDD" id="cd04301">
    <property type="entry name" value="NAT_SF"/>
    <property type="match status" value="1"/>
</dbReference>
<name>A0A0B0EJJ2_9BACT</name>
<organism evidence="2 3">
    <name type="scientific">Candidatus Scalindua brodae</name>
    <dbReference type="NCBI Taxonomy" id="237368"/>
    <lineage>
        <taxon>Bacteria</taxon>
        <taxon>Pseudomonadati</taxon>
        <taxon>Planctomycetota</taxon>
        <taxon>Candidatus Brocadiia</taxon>
        <taxon>Candidatus Brocadiales</taxon>
        <taxon>Candidatus Scalinduaceae</taxon>
        <taxon>Candidatus Scalindua</taxon>
    </lineage>
</organism>
<evidence type="ECO:0000259" key="1">
    <source>
        <dbReference type="PROSITE" id="PS51186"/>
    </source>
</evidence>
<accession>A0A0B0EJJ2</accession>
<feature type="domain" description="N-acetyltransferase" evidence="1">
    <location>
        <begin position="3"/>
        <end position="165"/>
    </location>
</feature>
<dbReference type="PANTHER" id="PTHR41700">
    <property type="entry name" value="GCN5-RELATED N-ACETYLTRANSFERASE"/>
    <property type="match status" value="1"/>
</dbReference>
<dbReference type="InterPro" id="IPR038764">
    <property type="entry name" value="GNAT_N_AcTrfase_prd"/>
</dbReference>
<dbReference type="Proteomes" id="UP000030652">
    <property type="component" value="Unassembled WGS sequence"/>
</dbReference>
<reference evidence="2 3" key="1">
    <citation type="submission" date="2014-10" db="EMBL/GenBank/DDBJ databases">
        <title>Draft genome of anammox bacterium scalindua brodae, obtained using differential coverage binning of sequence data from two enrichment reactors.</title>
        <authorList>
            <person name="Speth D.R."/>
            <person name="Russ L."/>
            <person name="Kartal B."/>
            <person name="Op den Camp H.J."/>
            <person name="Dutilh B.E."/>
            <person name="Jetten M.S."/>
        </authorList>
    </citation>
    <scope>NUCLEOTIDE SEQUENCE [LARGE SCALE GENOMIC DNA]</scope>
    <source>
        <strain evidence="2">RU1</strain>
    </source>
</reference>
<dbReference type="EMBL" id="JRYO01000213">
    <property type="protein sequence ID" value="KHE91283.1"/>
    <property type="molecule type" value="Genomic_DNA"/>
</dbReference>
<gene>
    <name evidence="2" type="ORF">SCABRO_02963</name>
</gene>
<evidence type="ECO:0000313" key="2">
    <source>
        <dbReference type="EMBL" id="KHE91283.1"/>
    </source>
</evidence>
<dbReference type="InterPro" id="IPR016181">
    <property type="entry name" value="Acyl_CoA_acyltransferase"/>
</dbReference>